<dbReference type="OrthoDB" id="366390at2759"/>
<reference evidence="2 3" key="1">
    <citation type="submission" date="2018-06" db="EMBL/GenBank/DDBJ databases">
        <title>Comparative genomics reveals the genomic features of Rhizophagus irregularis, R. cerebriforme, R. diaphanum and Gigaspora rosea, and their symbiotic lifestyle signature.</title>
        <authorList>
            <person name="Morin E."/>
            <person name="San Clemente H."/>
            <person name="Chen E.C.H."/>
            <person name="De La Providencia I."/>
            <person name="Hainaut M."/>
            <person name="Kuo A."/>
            <person name="Kohler A."/>
            <person name="Murat C."/>
            <person name="Tang N."/>
            <person name="Roy S."/>
            <person name="Loubradou J."/>
            <person name="Henrissat B."/>
            <person name="Grigoriev I.V."/>
            <person name="Corradi N."/>
            <person name="Roux C."/>
            <person name="Martin F.M."/>
        </authorList>
    </citation>
    <scope>NUCLEOTIDE SEQUENCE [LARGE SCALE GENOMIC DNA]</scope>
    <source>
        <strain evidence="2 3">DAOM 227022</strain>
    </source>
</reference>
<dbReference type="Gene3D" id="1.25.40.20">
    <property type="entry name" value="Ankyrin repeat-containing domain"/>
    <property type="match status" value="1"/>
</dbReference>
<keyword evidence="3" id="KW-1185">Reference proteome</keyword>
<dbReference type="AlphaFoldDB" id="A0A397SBP2"/>
<dbReference type="Pfam" id="PF12796">
    <property type="entry name" value="Ank_2"/>
    <property type="match status" value="1"/>
</dbReference>
<dbReference type="SMART" id="SM00248">
    <property type="entry name" value="ANK"/>
    <property type="match status" value="2"/>
</dbReference>
<comment type="caution">
    <text evidence="2">The sequence shown here is derived from an EMBL/GenBank/DDBJ whole genome shotgun (WGS) entry which is preliminary data.</text>
</comment>
<protein>
    <submittedName>
        <fullName evidence="2">Uncharacterized protein</fullName>
    </submittedName>
</protein>
<gene>
    <name evidence="2" type="ORF">C1645_833389</name>
</gene>
<dbReference type="PROSITE" id="PS50297">
    <property type="entry name" value="ANK_REP_REGION"/>
    <property type="match status" value="1"/>
</dbReference>
<evidence type="ECO:0000256" key="1">
    <source>
        <dbReference type="PROSITE-ProRule" id="PRU00023"/>
    </source>
</evidence>
<proteinExistence type="predicted"/>
<organism evidence="2 3">
    <name type="scientific">Glomus cerebriforme</name>
    <dbReference type="NCBI Taxonomy" id="658196"/>
    <lineage>
        <taxon>Eukaryota</taxon>
        <taxon>Fungi</taxon>
        <taxon>Fungi incertae sedis</taxon>
        <taxon>Mucoromycota</taxon>
        <taxon>Glomeromycotina</taxon>
        <taxon>Glomeromycetes</taxon>
        <taxon>Glomerales</taxon>
        <taxon>Glomeraceae</taxon>
        <taxon>Glomus</taxon>
    </lineage>
</organism>
<dbReference type="EMBL" id="QKYT01000548">
    <property type="protein sequence ID" value="RIA83700.1"/>
    <property type="molecule type" value="Genomic_DNA"/>
</dbReference>
<keyword evidence="1" id="KW-0040">ANK repeat</keyword>
<evidence type="ECO:0000313" key="3">
    <source>
        <dbReference type="Proteomes" id="UP000265703"/>
    </source>
</evidence>
<feature type="repeat" description="ANK" evidence="1">
    <location>
        <begin position="46"/>
        <end position="78"/>
    </location>
</feature>
<accession>A0A397SBP2</accession>
<sequence length="206" mass="24055">MVLQSGFQHESHKNDGIILLIYWGKVDLVKKFISAGYDINSCSNMLKKKPLSVAIMKNNYELVEFLVEKGANCDLRSLAEACSTGDERMVICLLDHCENGANNINSAMLIINKQGINIRHKEDKLKMIELLLSLKDHSVSNDSIIDLSEPKYSYLYNHLYMNFCYESGQYNWFLYARAFMLHYYQRDIVQSFPYWQRENNISQIIW</sequence>
<dbReference type="InterPro" id="IPR002110">
    <property type="entry name" value="Ankyrin_rpt"/>
</dbReference>
<dbReference type="PROSITE" id="PS50088">
    <property type="entry name" value="ANK_REPEAT"/>
    <property type="match status" value="1"/>
</dbReference>
<evidence type="ECO:0000313" key="2">
    <source>
        <dbReference type="EMBL" id="RIA83700.1"/>
    </source>
</evidence>
<dbReference type="SUPFAM" id="SSF48403">
    <property type="entry name" value="Ankyrin repeat"/>
    <property type="match status" value="1"/>
</dbReference>
<name>A0A397SBP2_9GLOM</name>
<dbReference type="Proteomes" id="UP000265703">
    <property type="component" value="Unassembled WGS sequence"/>
</dbReference>
<dbReference type="InterPro" id="IPR036770">
    <property type="entry name" value="Ankyrin_rpt-contain_sf"/>
</dbReference>